<dbReference type="InterPro" id="IPR025177">
    <property type="entry name" value="MciZ"/>
</dbReference>
<proteinExistence type="predicted"/>
<name>A0ABU0B3S4_9FIRM</name>
<organism evidence="1 2">
    <name type="scientific">Desulfofundulus luciae</name>
    <dbReference type="NCBI Taxonomy" id="74702"/>
    <lineage>
        <taxon>Bacteria</taxon>
        <taxon>Bacillati</taxon>
        <taxon>Bacillota</taxon>
        <taxon>Clostridia</taxon>
        <taxon>Eubacteriales</taxon>
        <taxon>Peptococcaceae</taxon>
        <taxon>Desulfofundulus</taxon>
    </lineage>
</organism>
<evidence type="ECO:0000313" key="2">
    <source>
        <dbReference type="Proteomes" id="UP001225644"/>
    </source>
</evidence>
<protein>
    <submittedName>
        <fullName evidence="1">Uncharacterized protein</fullName>
    </submittedName>
</protein>
<dbReference type="EMBL" id="JAUSUX010000011">
    <property type="protein sequence ID" value="MDQ0286596.1"/>
    <property type="molecule type" value="Genomic_DNA"/>
</dbReference>
<accession>A0ABU0B3S4</accession>
<sequence>MQVYFSKHGFVFIGKAGMITAMLREYAAYYTTLRDFLRVSLH</sequence>
<keyword evidence="2" id="KW-1185">Reference proteome</keyword>
<reference evidence="1 2" key="1">
    <citation type="submission" date="2023-07" db="EMBL/GenBank/DDBJ databases">
        <title>Genomic Encyclopedia of Type Strains, Phase IV (KMG-IV): sequencing the most valuable type-strain genomes for metagenomic binning, comparative biology and taxonomic classification.</title>
        <authorList>
            <person name="Goeker M."/>
        </authorList>
    </citation>
    <scope>NUCLEOTIDE SEQUENCE [LARGE SCALE GENOMIC DNA]</scope>
    <source>
        <strain evidence="1 2">DSM 12396</strain>
    </source>
</reference>
<gene>
    <name evidence="1" type="ORF">J2Z49_001710</name>
</gene>
<evidence type="ECO:0000313" key="1">
    <source>
        <dbReference type="EMBL" id="MDQ0286596.1"/>
    </source>
</evidence>
<comment type="caution">
    <text evidence="1">The sequence shown here is derived from an EMBL/GenBank/DDBJ whole genome shotgun (WGS) entry which is preliminary data.</text>
</comment>
<dbReference type="Pfam" id="PF13072">
    <property type="entry name" value="MciZ"/>
    <property type="match status" value="1"/>
</dbReference>
<dbReference type="Proteomes" id="UP001225644">
    <property type="component" value="Unassembled WGS sequence"/>
</dbReference>